<gene>
    <name evidence="2" type="ORF">LMG9449_1382</name>
</gene>
<evidence type="ECO:0000313" key="2">
    <source>
        <dbReference type="EMBL" id="KSU18521.1"/>
    </source>
</evidence>
<keyword evidence="1" id="KW-1133">Transmembrane helix</keyword>
<name>A0A0V8DYL1_LACLL</name>
<dbReference type="EMBL" id="LKLS01000108">
    <property type="protein sequence ID" value="KSU18521.1"/>
    <property type="molecule type" value="Genomic_DNA"/>
</dbReference>
<dbReference type="Proteomes" id="UP000053612">
    <property type="component" value="Unassembled WGS sequence"/>
</dbReference>
<dbReference type="AlphaFoldDB" id="A0A0V8DYL1"/>
<dbReference type="PATRIC" id="fig|1360.109.peg.1384"/>
<evidence type="ECO:0000256" key="1">
    <source>
        <dbReference type="SAM" id="Phobius"/>
    </source>
</evidence>
<reference evidence="3" key="1">
    <citation type="submission" date="2015-10" db="EMBL/GenBank/DDBJ databases">
        <title>Draft Genome Sequences of 11 Lactococcus lactis subspecies cremoris strains.</title>
        <authorList>
            <person name="Wels M."/>
            <person name="Backus L."/>
            <person name="Boekhorst J."/>
            <person name="Dijkstra A."/>
            <person name="Beerthuizen M."/>
            <person name="Kelly W."/>
            <person name="Siezen R."/>
            <person name="Bachmann H."/>
            <person name="Van Hijum S."/>
        </authorList>
    </citation>
    <scope>NUCLEOTIDE SEQUENCE [LARGE SCALE GENOMIC DNA]</scope>
    <source>
        <strain evidence="3">LMG9449</strain>
    </source>
</reference>
<keyword evidence="1" id="KW-0812">Transmembrane</keyword>
<organism evidence="2 3">
    <name type="scientific">Lactococcus lactis subsp. lactis</name>
    <name type="common">Streptococcus lactis</name>
    <dbReference type="NCBI Taxonomy" id="1360"/>
    <lineage>
        <taxon>Bacteria</taxon>
        <taxon>Bacillati</taxon>
        <taxon>Bacillota</taxon>
        <taxon>Bacilli</taxon>
        <taxon>Lactobacillales</taxon>
        <taxon>Streptococcaceae</taxon>
        <taxon>Lactococcus</taxon>
    </lineage>
</organism>
<sequence length="43" mass="4391">MSGNDAGTLVSLVNLGALLLTTIPSIVGEVLSDKKRCSGHLLP</sequence>
<protein>
    <submittedName>
        <fullName evidence="2">Uncharacterized protein</fullName>
    </submittedName>
</protein>
<evidence type="ECO:0000313" key="3">
    <source>
        <dbReference type="Proteomes" id="UP000053612"/>
    </source>
</evidence>
<accession>A0A0V8DYL1</accession>
<keyword evidence="1" id="KW-0472">Membrane</keyword>
<proteinExistence type="predicted"/>
<comment type="caution">
    <text evidence="2">The sequence shown here is derived from an EMBL/GenBank/DDBJ whole genome shotgun (WGS) entry which is preliminary data.</text>
</comment>
<feature type="transmembrane region" description="Helical" evidence="1">
    <location>
        <begin position="6"/>
        <end position="27"/>
    </location>
</feature>